<dbReference type="EMBL" id="WTPW01000398">
    <property type="protein sequence ID" value="KAF0515235.1"/>
    <property type="molecule type" value="Genomic_DNA"/>
</dbReference>
<comment type="caution">
    <text evidence="2">The sequence shown here is derived from an EMBL/GenBank/DDBJ whole genome shotgun (WGS) entry which is preliminary data.</text>
</comment>
<reference evidence="2 3" key="1">
    <citation type="journal article" date="2019" name="Environ. Microbiol.">
        <title>At the nexus of three kingdoms: the genome of the mycorrhizal fungus Gigaspora margarita provides insights into plant, endobacterial and fungal interactions.</title>
        <authorList>
            <person name="Venice F."/>
            <person name="Ghignone S."/>
            <person name="Salvioli di Fossalunga A."/>
            <person name="Amselem J."/>
            <person name="Novero M."/>
            <person name="Xianan X."/>
            <person name="Sedzielewska Toro K."/>
            <person name="Morin E."/>
            <person name="Lipzen A."/>
            <person name="Grigoriev I.V."/>
            <person name="Henrissat B."/>
            <person name="Martin F.M."/>
            <person name="Bonfante P."/>
        </authorList>
    </citation>
    <scope>NUCLEOTIDE SEQUENCE [LARGE SCALE GENOMIC DNA]</scope>
    <source>
        <strain evidence="2 3">BEG34</strain>
    </source>
</reference>
<evidence type="ECO:0000259" key="1">
    <source>
        <dbReference type="SMART" id="SM00066"/>
    </source>
</evidence>
<organism evidence="2 3">
    <name type="scientific">Gigaspora margarita</name>
    <dbReference type="NCBI Taxonomy" id="4874"/>
    <lineage>
        <taxon>Eukaryota</taxon>
        <taxon>Fungi</taxon>
        <taxon>Fungi incertae sedis</taxon>
        <taxon>Mucoromycota</taxon>
        <taxon>Glomeromycotina</taxon>
        <taxon>Glomeromycetes</taxon>
        <taxon>Diversisporales</taxon>
        <taxon>Gigasporaceae</taxon>
        <taxon>Gigaspora</taxon>
    </lineage>
</organism>
<dbReference type="SMART" id="SM00066">
    <property type="entry name" value="GAL4"/>
    <property type="match status" value="1"/>
</dbReference>
<dbReference type="OrthoDB" id="2477266at2759"/>
<dbReference type="AlphaFoldDB" id="A0A8H4AN43"/>
<dbReference type="InterPro" id="IPR036864">
    <property type="entry name" value="Zn2-C6_fun-type_DNA-bd_sf"/>
</dbReference>
<keyword evidence="3" id="KW-1185">Reference proteome</keyword>
<proteinExistence type="predicted"/>
<sequence length="398" mass="45137">MPQSDKPQRSRTNATQACTNCQIRHQRCEKSSEEDINGICTYCKNNDLHCENISPKKRGRKPRSPGTAEVHHSFKTVVSFIDQEQIPDDQNIVSINSYESSFRTIEAQTNESLIMNPYQNITLSSTSHLNESSSVETPLNSYQYGAAETSQNSFYFVHEGSAQNNDPLIINPYQNITLSSTNNFNDFSSIETLHNIHPCGVAEASQNIYPFVEGPAQNNDLYQNVTPSFINYSNDYFFLETTDPYTRNNIITSPNIYTFGTNEQVFLLPSIPFVHEGSMQNNDPLTIDLSQNANYSSVPFVHEGPTQNNDQLIINPYQNVTSSLETPDPYNNIITSPNIYTYGTNEQIFWLTSTPFIHEGSMQNNDPLTIDLSQNTIYSNDSFFSETTNPYNNDYYSY</sequence>
<feature type="domain" description="Zn(2)-C6 fungal-type" evidence="1">
    <location>
        <begin position="12"/>
        <end position="61"/>
    </location>
</feature>
<dbReference type="SUPFAM" id="SSF57701">
    <property type="entry name" value="Zn2/Cys6 DNA-binding domain"/>
    <property type="match status" value="1"/>
</dbReference>
<protein>
    <recommendedName>
        <fullName evidence="1">Zn(2)-C6 fungal-type domain-containing protein</fullName>
    </recommendedName>
</protein>
<dbReference type="GO" id="GO:0000981">
    <property type="term" value="F:DNA-binding transcription factor activity, RNA polymerase II-specific"/>
    <property type="evidence" value="ECO:0007669"/>
    <property type="project" value="InterPro"/>
</dbReference>
<evidence type="ECO:0000313" key="2">
    <source>
        <dbReference type="EMBL" id="KAF0515235.1"/>
    </source>
</evidence>
<dbReference type="Proteomes" id="UP000439903">
    <property type="component" value="Unassembled WGS sequence"/>
</dbReference>
<accession>A0A8H4AN43</accession>
<name>A0A8H4AN43_GIGMA</name>
<gene>
    <name evidence="2" type="ORF">F8M41_017353</name>
</gene>
<evidence type="ECO:0000313" key="3">
    <source>
        <dbReference type="Proteomes" id="UP000439903"/>
    </source>
</evidence>
<dbReference type="InterPro" id="IPR001138">
    <property type="entry name" value="Zn2Cys6_DnaBD"/>
</dbReference>
<dbReference type="GO" id="GO:0008270">
    <property type="term" value="F:zinc ion binding"/>
    <property type="evidence" value="ECO:0007669"/>
    <property type="project" value="InterPro"/>
</dbReference>